<gene>
    <name evidence="3" type="ORF">AXW67_18435</name>
</gene>
<proteinExistence type="predicted"/>
<dbReference type="SUPFAM" id="SSF103190">
    <property type="entry name" value="Sensory domain-like"/>
    <property type="match status" value="1"/>
</dbReference>
<dbReference type="EMBL" id="LSEF01000074">
    <property type="protein sequence ID" value="OAF13712.1"/>
    <property type="molecule type" value="Genomic_DNA"/>
</dbReference>
<dbReference type="Proteomes" id="UP000077173">
    <property type="component" value="Unassembled WGS sequence"/>
</dbReference>
<keyword evidence="4" id="KW-1185">Reference proteome</keyword>
<evidence type="ECO:0000256" key="1">
    <source>
        <dbReference type="SAM" id="Phobius"/>
    </source>
</evidence>
<evidence type="ECO:0000259" key="2">
    <source>
        <dbReference type="Pfam" id="PF14827"/>
    </source>
</evidence>
<dbReference type="GeneID" id="32581595"/>
<keyword evidence="1" id="KW-0472">Membrane</keyword>
<dbReference type="InterPro" id="IPR029151">
    <property type="entry name" value="Sensor-like_sf"/>
</dbReference>
<name>A0A176Z0F1_9BRAD</name>
<feature type="domain" description="Double Cache" evidence="2">
    <location>
        <begin position="77"/>
        <end position="298"/>
    </location>
</feature>
<dbReference type="AlphaFoldDB" id="A0A176Z0F1"/>
<keyword evidence="1" id="KW-0812">Transmembrane</keyword>
<feature type="transmembrane region" description="Helical" evidence="1">
    <location>
        <begin position="28"/>
        <end position="53"/>
    </location>
</feature>
<accession>A0A176Z0F1</accession>
<protein>
    <recommendedName>
        <fullName evidence="2">Double Cache domain-containing protein</fullName>
    </recommendedName>
</protein>
<evidence type="ECO:0000313" key="4">
    <source>
        <dbReference type="Proteomes" id="UP000077173"/>
    </source>
</evidence>
<evidence type="ECO:0000313" key="3">
    <source>
        <dbReference type="EMBL" id="OAF13712.1"/>
    </source>
</evidence>
<keyword evidence="1" id="KW-1133">Transmembrane helix</keyword>
<dbReference type="Pfam" id="PF14827">
    <property type="entry name" value="dCache_3"/>
    <property type="match status" value="1"/>
</dbReference>
<sequence length="348" mass="37600">MLAIESSIPTAENATELVDFKREHRQSLAMSGTLAAAVAAVIAAAFGVLLWFADSYESEIGTRVRGDEMRLVNGELSTAFDRGGRFALALAEVTARRTTIRQALAARDRAELMHQSADIFAHLRQQAGVQIFGFQDKDIRYFLRVHKPDQFDDDISGFRPMIVAANRAGRPQVGLEIGVAGIGLRGATIVEHEGAMVGTVEVGLDLKPLIESVKTTSNADIAIVVVPSLAGIALDPKLPAFGDLVLAMSTDDRLFSSLLKTMSLRPAHDSTAASPTIDGRRYDLITRPVVDFSGRMIGFSIALKPDYGTELRRSRTELRVVAICGGICAFVAFALLFRATRARGRACP</sequence>
<dbReference type="InterPro" id="IPR029150">
    <property type="entry name" value="dCache_3"/>
</dbReference>
<dbReference type="Gene3D" id="3.30.450.20">
    <property type="entry name" value="PAS domain"/>
    <property type="match status" value="1"/>
</dbReference>
<reference evidence="3 4" key="1">
    <citation type="submission" date="2016-02" db="EMBL/GenBank/DDBJ databases">
        <title>Draft genome sequence of the strain BR 10247T Bradyrhizobium neotropicale isolated from nodules of Centrolobium paraense.</title>
        <authorList>
            <person name="Simoes-Araujo J.L."/>
            <person name="Barauna A.C."/>
            <person name="Silva K."/>
            <person name="Zilli J.E."/>
        </authorList>
    </citation>
    <scope>NUCLEOTIDE SEQUENCE [LARGE SCALE GENOMIC DNA]</scope>
    <source>
        <strain evidence="3 4">BR 10247</strain>
    </source>
</reference>
<feature type="transmembrane region" description="Helical" evidence="1">
    <location>
        <begin position="318"/>
        <end position="337"/>
    </location>
</feature>
<organism evidence="3 4">
    <name type="scientific">Bradyrhizobium neotropicale</name>
    <dbReference type="NCBI Taxonomy" id="1497615"/>
    <lineage>
        <taxon>Bacteria</taxon>
        <taxon>Pseudomonadati</taxon>
        <taxon>Pseudomonadota</taxon>
        <taxon>Alphaproteobacteria</taxon>
        <taxon>Hyphomicrobiales</taxon>
        <taxon>Nitrobacteraceae</taxon>
        <taxon>Bradyrhizobium</taxon>
    </lineage>
</organism>
<dbReference type="RefSeq" id="WP_063679954.1">
    <property type="nucleotide sequence ID" value="NZ_LSEF01000074.1"/>
</dbReference>
<comment type="caution">
    <text evidence="3">The sequence shown here is derived from an EMBL/GenBank/DDBJ whole genome shotgun (WGS) entry which is preliminary data.</text>
</comment>